<evidence type="ECO:0000256" key="4">
    <source>
        <dbReference type="ARBA" id="ARBA00022723"/>
    </source>
</evidence>
<sequence>MRTSFLPAFAAVTPVLAGFDTWSPPGPYDVRAPCPMLNTLANHGFLPHDGQDITREETENALFDALNINKTLGSFLFDFALTTNPEANATTFSLNDLGNHNILEHDASLSRSDAYYGNVLTFNQSVFDETYSYWTDETVTLQMAANARIARIKTSMATNPTYAMSDLANAFTLGESAAYVVVFGDKTTATVPRAWVKWLFQHEQLPQHLGWKRPALSFEEGDLNRFMELLQNLTAPVNETDPGCTSRTQRRRIPRSHFGF</sequence>
<dbReference type="PROSITE" id="PS51405">
    <property type="entry name" value="HEME_HALOPEROXIDASE"/>
    <property type="match status" value="1"/>
</dbReference>
<dbReference type="EMBL" id="MU854427">
    <property type="protein sequence ID" value="KAK4038497.1"/>
    <property type="molecule type" value="Genomic_DNA"/>
</dbReference>
<dbReference type="Proteomes" id="UP001303115">
    <property type="component" value="Unassembled WGS sequence"/>
</dbReference>
<protein>
    <submittedName>
        <fullName evidence="10">Chloroperoxidase</fullName>
    </submittedName>
</protein>
<evidence type="ECO:0000256" key="5">
    <source>
        <dbReference type="ARBA" id="ARBA00023002"/>
    </source>
</evidence>
<keyword evidence="5" id="KW-0560">Oxidoreductase</keyword>
<evidence type="ECO:0000256" key="1">
    <source>
        <dbReference type="ARBA" id="ARBA00001970"/>
    </source>
</evidence>
<evidence type="ECO:0000259" key="9">
    <source>
        <dbReference type="PROSITE" id="PS51405"/>
    </source>
</evidence>
<name>A0AAN6SQ62_9PEZI</name>
<dbReference type="GO" id="GO:0046872">
    <property type="term" value="F:metal ion binding"/>
    <property type="evidence" value="ECO:0007669"/>
    <property type="project" value="UniProtKB-KW"/>
</dbReference>
<feature type="chain" id="PRO_5042841680" evidence="8">
    <location>
        <begin position="18"/>
        <end position="260"/>
    </location>
</feature>
<dbReference type="Pfam" id="PF01328">
    <property type="entry name" value="Peroxidase_2"/>
    <property type="match status" value="1"/>
</dbReference>
<keyword evidence="8" id="KW-0732">Signal</keyword>
<dbReference type="AlphaFoldDB" id="A0AAN6SQ62"/>
<evidence type="ECO:0000256" key="2">
    <source>
        <dbReference type="ARBA" id="ARBA00022559"/>
    </source>
</evidence>
<reference evidence="11" key="1">
    <citation type="journal article" date="2023" name="Mol. Phylogenet. Evol.">
        <title>Genome-scale phylogeny and comparative genomics of the fungal order Sordariales.</title>
        <authorList>
            <person name="Hensen N."/>
            <person name="Bonometti L."/>
            <person name="Westerberg I."/>
            <person name="Brannstrom I.O."/>
            <person name="Guillou S."/>
            <person name="Cros-Aarteil S."/>
            <person name="Calhoun S."/>
            <person name="Haridas S."/>
            <person name="Kuo A."/>
            <person name="Mondo S."/>
            <person name="Pangilinan J."/>
            <person name="Riley R."/>
            <person name="LaButti K."/>
            <person name="Andreopoulos B."/>
            <person name="Lipzen A."/>
            <person name="Chen C."/>
            <person name="Yan M."/>
            <person name="Daum C."/>
            <person name="Ng V."/>
            <person name="Clum A."/>
            <person name="Steindorff A."/>
            <person name="Ohm R.A."/>
            <person name="Martin F."/>
            <person name="Silar P."/>
            <person name="Natvig D.O."/>
            <person name="Lalanne C."/>
            <person name="Gautier V."/>
            <person name="Ament-Velasquez S.L."/>
            <person name="Kruys A."/>
            <person name="Hutchinson M.I."/>
            <person name="Powell A.J."/>
            <person name="Barry K."/>
            <person name="Miller A.N."/>
            <person name="Grigoriev I.V."/>
            <person name="Debuchy R."/>
            <person name="Gladieux P."/>
            <person name="Hiltunen Thoren M."/>
            <person name="Johannesson H."/>
        </authorList>
    </citation>
    <scope>NUCLEOTIDE SEQUENCE [LARGE SCALE GENOMIC DNA]</scope>
    <source>
        <strain evidence="11">CBS 284.82</strain>
    </source>
</reference>
<dbReference type="SUPFAM" id="SSF47571">
    <property type="entry name" value="Cloroperoxidase"/>
    <property type="match status" value="1"/>
</dbReference>
<organism evidence="10 11">
    <name type="scientific">Parachaetomium inaequale</name>
    <dbReference type="NCBI Taxonomy" id="2588326"/>
    <lineage>
        <taxon>Eukaryota</taxon>
        <taxon>Fungi</taxon>
        <taxon>Dikarya</taxon>
        <taxon>Ascomycota</taxon>
        <taxon>Pezizomycotina</taxon>
        <taxon>Sordariomycetes</taxon>
        <taxon>Sordariomycetidae</taxon>
        <taxon>Sordariales</taxon>
        <taxon>Chaetomiaceae</taxon>
        <taxon>Parachaetomium</taxon>
    </lineage>
</organism>
<keyword evidence="6" id="KW-0408">Iron</keyword>
<accession>A0AAN6SQ62</accession>
<dbReference type="InterPro" id="IPR036851">
    <property type="entry name" value="Chloroperoxidase-like_sf"/>
</dbReference>
<gene>
    <name evidence="10" type="ORF">C8A01DRAFT_47895</name>
</gene>
<evidence type="ECO:0000313" key="10">
    <source>
        <dbReference type="EMBL" id="KAK4038497.1"/>
    </source>
</evidence>
<keyword evidence="11" id="KW-1185">Reference proteome</keyword>
<evidence type="ECO:0000256" key="8">
    <source>
        <dbReference type="SAM" id="SignalP"/>
    </source>
</evidence>
<proteinExistence type="inferred from homology"/>
<comment type="caution">
    <text evidence="10">The sequence shown here is derived from an EMBL/GenBank/DDBJ whole genome shotgun (WGS) entry which is preliminary data.</text>
</comment>
<evidence type="ECO:0000256" key="7">
    <source>
        <dbReference type="ARBA" id="ARBA00025795"/>
    </source>
</evidence>
<dbReference type="PANTHER" id="PTHR33577">
    <property type="entry name" value="STERIGMATOCYSTIN BIOSYNTHESIS PEROXIDASE STCC-RELATED"/>
    <property type="match status" value="1"/>
</dbReference>
<feature type="signal peptide" evidence="8">
    <location>
        <begin position="1"/>
        <end position="17"/>
    </location>
</feature>
<dbReference type="Gene3D" id="1.10.489.10">
    <property type="entry name" value="Chloroperoxidase-like"/>
    <property type="match status" value="1"/>
</dbReference>
<dbReference type="GO" id="GO:0004601">
    <property type="term" value="F:peroxidase activity"/>
    <property type="evidence" value="ECO:0007669"/>
    <property type="project" value="UniProtKB-KW"/>
</dbReference>
<keyword evidence="3" id="KW-0349">Heme</keyword>
<keyword evidence="4" id="KW-0479">Metal-binding</keyword>
<comment type="cofactor">
    <cofactor evidence="1">
        <name>heme b</name>
        <dbReference type="ChEBI" id="CHEBI:60344"/>
    </cofactor>
</comment>
<feature type="domain" description="Heme haloperoxidase family profile" evidence="9">
    <location>
        <begin position="18"/>
        <end position="225"/>
    </location>
</feature>
<dbReference type="PANTHER" id="PTHR33577:SF7">
    <property type="entry name" value="HEME HALOPEROXIDASE FAMILY PROFILE DOMAIN-CONTAINING PROTEIN"/>
    <property type="match status" value="1"/>
</dbReference>
<comment type="similarity">
    <text evidence="7">Belongs to the chloroperoxidase family.</text>
</comment>
<dbReference type="InterPro" id="IPR000028">
    <property type="entry name" value="Chloroperoxidase"/>
</dbReference>
<evidence type="ECO:0000256" key="3">
    <source>
        <dbReference type="ARBA" id="ARBA00022617"/>
    </source>
</evidence>
<keyword evidence="2" id="KW-0575">Peroxidase</keyword>
<evidence type="ECO:0000313" key="11">
    <source>
        <dbReference type="Proteomes" id="UP001303115"/>
    </source>
</evidence>
<evidence type="ECO:0000256" key="6">
    <source>
        <dbReference type="ARBA" id="ARBA00023004"/>
    </source>
</evidence>